<comment type="caution">
    <text evidence="7">The sequence shown here is derived from an EMBL/GenBank/DDBJ whole genome shotgun (WGS) entry which is preliminary data.</text>
</comment>
<feature type="transmembrane region" description="Helical" evidence="5">
    <location>
        <begin position="292"/>
        <end position="310"/>
    </location>
</feature>
<dbReference type="GO" id="GO:0012505">
    <property type="term" value="C:endomembrane system"/>
    <property type="evidence" value="ECO:0007669"/>
    <property type="project" value="UniProtKB-SubCell"/>
</dbReference>
<feature type="transmembrane region" description="Helical" evidence="5">
    <location>
        <begin position="53"/>
        <end position="75"/>
    </location>
</feature>
<feature type="transmembrane region" description="Helical" evidence="5">
    <location>
        <begin position="82"/>
        <end position="102"/>
    </location>
</feature>
<sequence length="412" mass="44546">MSSETRPPAVKRRAIYIFLVCSSLFGLGQFHRYSGGVVMLPIANDLGIAVESLGIAAAALFFASALIQVPTGMALDRFGPRIIIPSITILGVVGSLMLAIATDFHEVLAARILIGVGYSAIMMSSYVLFAKWFPPTKFATLASWLLAASSIGGMMASGPLAYIIEHYGWRSPFIVIAIITLLMLLIGVYIIRDVPPGYKHDDATPGTIGQSVRGYGEVLLHPRFFNLLAMGFVAYGPAVAVLGMWGGPYLEKNYGLDGVERGQILFLMTVVVPIGALFFGPLDRIFSSRKKIVITAVLTELVAFGILGLVDNLPLWAVTCLFVYIAFVQQYYVVLGAHCRNSFPDHLVGRANSTLNLISITGVGFMQSLFGWILAVNGENGYEYSFLFVAGLLIIALVIYAGSSEETIPQRP</sequence>
<feature type="transmembrane region" description="Helical" evidence="5">
    <location>
        <begin position="14"/>
        <end position="33"/>
    </location>
</feature>
<dbReference type="EMBL" id="WTUW01000002">
    <property type="protein sequence ID" value="MZR31244.1"/>
    <property type="molecule type" value="Genomic_DNA"/>
</dbReference>
<gene>
    <name evidence="7" type="ORF">GQE98_11440</name>
</gene>
<name>A0A6L8W9P1_9PROT</name>
<dbReference type="AlphaFoldDB" id="A0A6L8W9P1"/>
<feature type="transmembrane region" description="Helical" evidence="5">
    <location>
        <begin position="316"/>
        <end position="334"/>
    </location>
</feature>
<dbReference type="SUPFAM" id="SSF103473">
    <property type="entry name" value="MFS general substrate transporter"/>
    <property type="match status" value="1"/>
</dbReference>
<evidence type="ECO:0000313" key="8">
    <source>
        <dbReference type="Proteomes" id="UP000476030"/>
    </source>
</evidence>
<evidence type="ECO:0000256" key="3">
    <source>
        <dbReference type="ARBA" id="ARBA00022989"/>
    </source>
</evidence>
<evidence type="ECO:0000256" key="4">
    <source>
        <dbReference type="ARBA" id="ARBA00023136"/>
    </source>
</evidence>
<dbReference type="PANTHER" id="PTHR43826">
    <property type="entry name" value="GLUCOSE-6-PHOSPHATE EXCHANGER SLC37A4"/>
    <property type="match status" value="1"/>
</dbReference>
<dbReference type="RefSeq" id="WP_161315768.1">
    <property type="nucleotide sequence ID" value="NZ_WTUW01000002.1"/>
</dbReference>
<feature type="transmembrane region" description="Helical" evidence="5">
    <location>
        <begin position="108"/>
        <end position="129"/>
    </location>
</feature>
<dbReference type="InterPro" id="IPR011701">
    <property type="entry name" value="MFS"/>
</dbReference>
<organism evidence="7 8">
    <name type="scientific">Sneathiella litorea</name>
    <dbReference type="NCBI Taxonomy" id="2606216"/>
    <lineage>
        <taxon>Bacteria</taxon>
        <taxon>Pseudomonadati</taxon>
        <taxon>Pseudomonadota</taxon>
        <taxon>Alphaproteobacteria</taxon>
        <taxon>Sneathiellales</taxon>
        <taxon>Sneathiellaceae</taxon>
        <taxon>Sneathiella</taxon>
    </lineage>
</organism>
<dbReference type="GO" id="GO:0061513">
    <property type="term" value="F:glucose 6-phosphate:phosphate antiporter activity"/>
    <property type="evidence" value="ECO:0007669"/>
    <property type="project" value="TreeGrafter"/>
</dbReference>
<feature type="transmembrane region" description="Helical" evidence="5">
    <location>
        <begin position="264"/>
        <end position="280"/>
    </location>
</feature>
<feature type="transmembrane region" description="Helical" evidence="5">
    <location>
        <begin position="355"/>
        <end position="375"/>
    </location>
</feature>
<reference evidence="7 8" key="1">
    <citation type="submission" date="2019-12" db="EMBL/GenBank/DDBJ databases">
        <title>Snethiella sp. nov. sp. isolated from sea sand.</title>
        <authorList>
            <person name="Kim J."/>
            <person name="Jeong S.E."/>
            <person name="Jung H.S."/>
            <person name="Jeon C.O."/>
        </authorList>
    </citation>
    <scope>NUCLEOTIDE SEQUENCE [LARGE SCALE GENOMIC DNA]</scope>
    <source>
        <strain evidence="7 8">DP05</strain>
    </source>
</reference>
<keyword evidence="4 5" id="KW-0472">Membrane</keyword>
<comment type="subcellular location">
    <subcellularLocation>
        <location evidence="1">Endomembrane system</location>
        <topology evidence="1">Multi-pass membrane protein</topology>
    </subcellularLocation>
</comment>
<dbReference type="Gene3D" id="1.20.1250.20">
    <property type="entry name" value="MFS general substrate transporter like domains"/>
    <property type="match status" value="2"/>
</dbReference>
<dbReference type="GO" id="GO:0035435">
    <property type="term" value="P:phosphate ion transmembrane transport"/>
    <property type="evidence" value="ECO:0007669"/>
    <property type="project" value="TreeGrafter"/>
</dbReference>
<feature type="transmembrane region" description="Helical" evidence="5">
    <location>
        <begin position="381"/>
        <end position="402"/>
    </location>
</feature>
<protein>
    <submittedName>
        <fullName evidence="7">MFS transporter</fullName>
    </submittedName>
</protein>
<keyword evidence="2 5" id="KW-0812">Transmembrane</keyword>
<dbReference type="PANTHER" id="PTHR43826:SF3">
    <property type="entry name" value="GLUCOSE-6-PHOSPHATE EXCHANGER SLC37A4"/>
    <property type="match status" value="1"/>
</dbReference>
<feature type="transmembrane region" description="Helical" evidence="5">
    <location>
        <begin position="170"/>
        <end position="191"/>
    </location>
</feature>
<feature type="domain" description="Major facilitator superfamily (MFS) profile" evidence="6">
    <location>
        <begin position="14"/>
        <end position="408"/>
    </location>
</feature>
<feature type="transmembrane region" description="Helical" evidence="5">
    <location>
        <begin position="224"/>
        <end position="244"/>
    </location>
</feature>
<accession>A0A6L8W9P1</accession>
<keyword evidence="3 5" id="KW-1133">Transmembrane helix</keyword>
<evidence type="ECO:0000313" key="7">
    <source>
        <dbReference type="EMBL" id="MZR31244.1"/>
    </source>
</evidence>
<feature type="transmembrane region" description="Helical" evidence="5">
    <location>
        <begin position="141"/>
        <end position="164"/>
    </location>
</feature>
<evidence type="ECO:0000256" key="5">
    <source>
        <dbReference type="SAM" id="Phobius"/>
    </source>
</evidence>
<evidence type="ECO:0000256" key="1">
    <source>
        <dbReference type="ARBA" id="ARBA00004127"/>
    </source>
</evidence>
<evidence type="ECO:0000259" key="6">
    <source>
        <dbReference type="PROSITE" id="PS50850"/>
    </source>
</evidence>
<dbReference type="InterPro" id="IPR020846">
    <property type="entry name" value="MFS_dom"/>
</dbReference>
<dbReference type="InterPro" id="IPR036259">
    <property type="entry name" value="MFS_trans_sf"/>
</dbReference>
<keyword evidence="8" id="KW-1185">Reference proteome</keyword>
<dbReference type="PROSITE" id="PS50850">
    <property type="entry name" value="MFS"/>
    <property type="match status" value="1"/>
</dbReference>
<dbReference type="Pfam" id="PF07690">
    <property type="entry name" value="MFS_1"/>
    <property type="match status" value="1"/>
</dbReference>
<dbReference type="InterPro" id="IPR051337">
    <property type="entry name" value="OPA_Antiporter"/>
</dbReference>
<dbReference type="GO" id="GO:0016020">
    <property type="term" value="C:membrane"/>
    <property type="evidence" value="ECO:0007669"/>
    <property type="project" value="UniProtKB-ARBA"/>
</dbReference>
<proteinExistence type="predicted"/>
<dbReference type="Proteomes" id="UP000476030">
    <property type="component" value="Unassembled WGS sequence"/>
</dbReference>
<evidence type="ECO:0000256" key="2">
    <source>
        <dbReference type="ARBA" id="ARBA00022692"/>
    </source>
</evidence>